<dbReference type="OrthoDB" id="749576at2759"/>
<evidence type="ECO:0000313" key="1">
    <source>
        <dbReference type="EMBL" id="KAF5744654.1"/>
    </source>
</evidence>
<accession>A0A7J7DED9</accession>
<sequence length="142" mass="16228">MSSPCISHCINDVVRLPVRPTYARLYRWPQSEAEFLGSKMRRGPGAHPGVVDSVWCRQMYLRSYTFSRKETVLEKTKKSFGKARETVKNKSVRIKTGKGRNGILCRKKCLVLRRAKEVTYAGFISIFKRLLACTTKVDLAGR</sequence>
<reference evidence="1 2" key="1">
    <citation type="journal article" date="2020" name="Nat. Commun.">
        <title>Genome of Tripterygium wilfordii and identification of cytochrome P450 involved in triptolide biosynthesis.</title>
        <authorList>
            <person name="Tu L."/>
            <person name="Su P."/>
            <person name="Zhang Z."/>
            <person name="Gao L."/>
            <person name="Wang J."/>
            <person name="Hu T."/>
            <person name="Zhou J."/>
            <person name="Zhang Y."/>
            <person name="Zhao Y."/>
            <person name="Liu Y."/>
            <person name="Song Y."/>
            <person name="Tong Y."/>
            <person name="Lu Y."/>
            <person name="Yang J."/>
            <person name="Xu C."/>
            <person name="Jia M."/>
            <person name="Peters R.J."/>
            <person name="Huang L."/>
            <person name="Gao W."/>
        </authorList>
    </citation>
    <scope>NUCLEOTIDE SEQUENCE [LARGE SCALE GENOMIC DNA]</scope>
    <source>
        <strain evidence="2">cv. XIE 37</strain>
        <tissue evidence="1">Leaf</tissue>
    </source>
</reference>
<organism evidence="1 2">
    <name type="scientific">Tripterygium wilfordii</name>
    <name type="common">Thunder God vine</name>
    <dbReference type="NCBI Taxonomy" id="458696"/>
    <lineage>
        <taxon>Eukaryota</taxon>
        <taxon>Viridiplantae</taxon>
        <taxon>Streptophyta</taxon>
        <taxon>Embryophyta</taxon>
        <taxon>Tracheophyta</taxon>
        <taxon>Spermatophyta</taxon>
        <taxon>Magnoliopsida</taxon>
        <taxon>eudicotyledons</taxon>
        <taxon>Gunneridae</taxon>
        <taxon>Pentapetalae</taxon>
        <taxon>rosids</taxon>
        <taxon>fabids</taxon>
        <taxon>Celastrales</taxon>
        <taxon>Celastraceae</taxon>
        <taxon>Tripterygium</taxon>
    </lineage>
</organism>
<dbReference type="PANTHER" id="PTHR35304">
    <property type="entry name" value="OS05G0120300 PROTEIN-RELATED"/>
    <property type="match status" value="1"/>
</dbReference>
<gene>
    <name evidence="1" type="ORF">HS088_TW07G00231</name>
</gene>
<name>A0A7J7DED9_TRIWF</name>
<dbReference type="PANTHER" id="PTHR35304:SF1">
    <property type="entry name" value="OS05G0120300 PROTEIN"/>
    <property type="match status" value="1"/>
</dbReference>
<dbReference type="Proteomes" id="UP000593562">
    <property type="component" value="Unassembled WGS sequence"/>
</dbReference>
<comment type="caution">
    <text evidence="1">The sequence shown here is derived from an EMBL/GenBank/DDBJ whole genome shotgun (WGS) entry which is preliminary data.</text>
</comment>
<dbReference type="AlphaFoldDB" id="A0A7J7DED9"/>
<dbReference type="EMBL" id="JAAARO010000007">
    <property type="protein sequence ID" value="KAF5744654.1"/>
    <property type="molecule type" value="Genomic_DNA"/>
</dbReference>
<keyword evidence="2" id="KW-1185">Reference proteome</keyword>
<protein>
    <submittedName>
        <fullName evidence="1">Uncharacterized protein</fullName>
    </submittedName>
</protein>
<dbReference type="InParanoid" id="A0A7J7DED9"/>
<proteinExistence type="predicted"/>
<evidence type="ECO:0000313" key="2">
    <source>
        <dbReference type="Proteomes" id="UP000593562"/>
    </source>
</evidence>